<feature type="domain" description="Glycosyltransferase subfamily 4-like N-terminal" evidence="2">
    <location>
        <begin position="74"/>
        <end position="176"/>
    </location>
</feature>
<sequence length="379" mass="42542">MSKPNVVIFCGRILPNSETFIRAQGEGLKNFEPYYVGSRFVKGLSLPSERTLVVNEGGSFGAFQELLFKVTGIAPKIRKKIKQLNPVLLHAHFGVCGALALPLVQSLNLPMIVTFHGLDATMKDEYARRNSISTRVYLKRRELLKKQAQLFITVSNFLKAELVQQGFPSEKILVHYIGVDTKLFQPQPTTNRESIVLFVGRLVEKKGCEYLIKAMERIQAKKPEIALVVIGDGPLRNSLENLAKSLLKNYRFLGSQPPEAVKHWMQIAKIFCVPSIRAESGDCESFGIVFAEAQAMGLPVVSFASGGIPEVVAHQETGFLAPERDVQSLAEYVVQLFNDSVLWQSFSQNGRQRVENMFNLHKQTQILEEQYQTVLNNQM</sequence>
<gene>
    <name evidence="3" type="ORF">H6G74_11435</name>
</gene>
<dbReference type="InterPro" id="IPR001296">
    <property type="entry name" value="Glyco_trans_1"/>
</dbReference>
<proteinExistence type="predicted"/>
<dbReference type="PANTHER" id="PTHR45947:SF14">
    <property type="entry name" value="SLL1723 PROTEIN"/>
    <property type="match status" value="1"/>
</dbReference>
<dbReference type="Proteomes" id="UP000603457">
    <property type="component" value="Unassembled WGS sequence"/>
</dbReference>
<protein>
    <submittedName>
        <fullName evidence="3">Glycosyltransferase</fullName>
    </submittedName>
</protein>
<dbReference type="InterPro" id="IPR050194">
    <property type="entry name" value="Glycosyltransferase_grp1"/>
</dbReference>
<evidence type="ECO:0000313" key="4">
    <source>
        <dbReference type="Proteomes" id="UP000603457"/>
    </source>
</evidence>
<evidence type="ECO:0000313" key="3">
    <source>
        <dbReference type="EMBL" id="MBD2594939.1"/>
    </source>
</evidence>
<name>A0ABR8FUT6_9NOSO</name>
<dbReference type="Gene3D" id="3.40.50.2000">
    <property type="entry name" value="Glycogen Phosphorylase B"/>
    <property type="match status" value="2"/>
</dbReference>
<dbReference type="Pfam" id="PF13579">
    <property type="entry name" value="Glyco_trans_4_4"/>
    <property type="match status" value="1"/>
</dbReference>
<evidence type="ECO:0000259" key="1">
    <source>
        <dbReference type="Pfam" id="PF00534"/>
    </source>
</evidence>
<dbReference type="RefSeq" id="WP_190967778.1">
    <property type="nucleotide sequence ID" value="NZ_JACJTB010000011.1"/>
</dbReference>
<dbReference type="Pfam" id="PF00534">
    <property type="entry name" value="Glycos_transf_1"/>
    <property type="match status" value="1"/>
</dbReference>
<dbReference type="InterPro" id="IPR028098">
    <property type="entry name" value="Glyco_trans_4-like_N"/>
</dbReference>
<evidence type="ECO:0000259" key="2">
    <source>
        <dbReference type="Pfam" id="PF13579"/>
    </source>
</evidence>
<accession>A0ABR8FUT6</accession>
<dbReference type="EMBL" id="JACJTB010000011">
    <property type="protein sequence ID" value="MBD2594939.1"/>
    <property type="molecule type" value="Genomic_DNA"/>
</dbReference>
<feature type="domain" description="Glycosyl transferase family 1" evidence="1">
    <location>
        <begin position="182"/>
        <end position="353"/>
    </location>
</feature>
<organism evidence="3 4">
    <name type="scientific">Nostoc spongiaeforme FACHB-130</name>
    <dbReference type="NCBI Taxonomy" id="1357510"/>
    <lineage>
        <taxon>Bacteria</taxon>
        <taxon>Bacillati</taxon>
        <taxon>Cyanobacteriota</taxon>
        <taxon>Cyanophyceae</taxon>
        <taxon>Nostocales</taxon>
        <taxon>Nostocaceae</taxon>
        <taxon>Nostoc</taxon>
    </lineage>
</organism>
<keyword evidence="4" id="KW-1185">Reference proteome</keyword>
<reference evidence="3 4" key="1">
    <citation type="journal article" date="2020" name="ISME J.">
        <title>Comparative genomics reveals insights into cyanobacterial evolution and habitat adaptation.</title>
        <authorList>
            <person name="Chen M.Y."/>
            <person name="Teng W.K."/>
            <person name="Zhao L."/>
            <person name="Hu C.X."/>
            <person name="Zhou Y.K."/>
            <person name="Han B.P."/>
            <person name="Song L.R."/>
            <person name="Shu W.S."/>
        </authorList>
    </citation>
    <scope>NUCLEOTIDE SEQUENCE [LARGE SCALE GENOMIC DNA]</scope>
    <source>
        <strain evidence="3 4">FACHB-130</strain>
    </source>
</reference>
<dbReference type="SUPFAM" id="SSF53756">
    <property type="entry name" value="UDP-Glycosyltransferase/glycogen phosphorylase"/>
    <property type="match status" value="1"/>
</dbReference>
<dbReference type="PANTHER" id="PTHR45947">
    <property type="entry name" value="SULFOQUINOVOSYL TRANSFERASE SQD2"/>
    <property type="match status" value="1"/>
</dbReference>
<comment type="caution">
    <text evidence="3">The sequence shown here is derived from an EMBL/GenBank/DDBJ whole genome shotgun (WGS) entry which is preliminary data.</text>
</comment>